<feature type="non-terminal residue" evidence="1">
    <location>
        <position position="1"/>
    </location>
</feature>
<evidence type="ECO:0000313" key="2">
    <source>
        <dbReference type="Proteomes" id="UP001476798"/>
    </source>
</evidence>
<keyword evidence="2" id="KW-1185">Reference proteome</keyword>
<name>A0ABV0NX17_9TELE</name>
<protein>
    <submittedName>
        <fullName evidence="1">Uncharacterized protein</fullName>
    </submittedName>
</protein>
<dbReference type="Proteomes" id="UP001476798">
    <property type="component" value="Unassembled WGS sequence"/>
</dbReference>
<comment type="caution">
    <text evidence="1">The sequence shown here is derived from an EMBL/GenBank/DDBJ whole genome shotgun (WGS) entry which is preliminary data.</text>
</comment>
<gene>
    <name evidence="1" type="ORF">GOODEAATRI_021876</name>
</gene>
<organism evidence="1 2">
    <name type="scientific">Goodea atripinnis</name>
    <dbReference type="NCBI Taxonomy" id="208336"/>
    <lineage>
        <taxon>Eukaryota</taxon>
        <taxon>Metazoa</taxon>
        <taxon>Chordata</taxon>
        <taxon>Craniata</taxon>
        <taxon>Vertebrata</taxon>
        <taxon>Euteleostomi</taxon>
        <taxon>Actinopterygii</taxon>
        <taxon>Neopterygii</taxon>
        <taxon>Teleostei</taxon>
        <taxon>Neoteleostei</taxon>
        <taxon>Acanthomorphata</taxon>
        <taxon>Ovalentaria</taxon>
        <taxon>Atherinomorphae</taxon>
        <taxon>Cyprinodontiformes</taxon>
        <taxon>Goodeidae</taxon>
        <taxon>Goodea</taxon>
    </lineage>
</organism>
<proteinExistence type="predicted"/>
<accession>A0ABV0NX17</accession>
<evidence type="ECO:0000313" key="1">
    <source>
        <dbReference type="EMBL" id="MEQ2175845.1"/>
    </source>
</evidence>
<dbReference type="EMBL" id="JAHRIO010052153">
    <property type="protein sequence ID" value="MEQ2175845.1"/>
    <property type="molecule type" value="Genomic_DNA"/>
</dbReference>
<reference evidence="1 2" key="1">
    <citation type="submission" date="2021-06" db="EMBL/GenBank/DDBJ databases">
        <authorList>
            <person name="Palmer J.M."/>
        </authorList>
    </citation>
    <scope>NUCLEOTIDE SEQUENCE [LARGE SCALE GENOMIC DNA]</scope>
    <source>
        <strain evidence="1 2">GA_2019</strain>
        <tissue evidence="1">Muscle</tissue>
    </source>
</reference>
<sequence>SLNLRGSFISRPLEVVLKGVYSGTGDSEEGLAAGWSIGPGNLLKVTSVAAVHIPIGHFHEVGSRLRLADDFGRCCPPFLSIKFHSDVLTRVKFGSGRAEYLRL</sequence>